<dbReference type="GO" id="GO:0005874">
    <property type="term" value="C:microtubule"/>
    <property type="evidence" value="ECO:0007669"/>
    <property type="project" value="UniProtKB-KW"/>
</dbReference>
<dbReference type="GO" id="GO:0008017">
    <property type="term" value="F:microtubule binding"/>
    <property type="evidence" value="ECO:0007669"/>
    <property type="project" value="InterPro"/>
</dbReference>
<keyword evidence="10" id="KW-1185">Reference proteome</keyword>
<proteinExistence type="predicted"/>
<feature type="compositionally biased region" description="Low complexity" evidence="8">
    <location>
        <begin position="203"/>
        <end position="221"/>
    </location>
</feature>
<dbReference type="AlphaFoldDB" id="A0A8D2JA45"/>
<evidence type="ECO:0000256" key="7">
    <source>
        <dbReference type="RuleBase" id="RU000686"/>
    </source>
</evidence>
<keyword evidence="6 7" id="KW-0206">Cytoskeleton</keyword>
<evidence type="ECO:0000256" key="4">
    <source>
        <dbReference type="ARBA" id="ARBA00022701"/>
    </source>
</evidence>
<dbReference type="GO" id="GO:0043005">
    <property type="term" value="C:neuron projection"/>
    <property type="evidence" value="ECO:0007669"/>
    <property type="project" value="TreeGrafter"/>
</dbReference>
<evidence type="ECO:0000256" key="6">
    <source>
        <dbReference type="ARBA" id="ARBA00023212"/>
    </source>
</evidence>
<keyword evidence="4 7" id="KW-0493">Microtubule</keyword>
<evidence type="ECO:0000256" key="2">
    <source>
        <dbReference type="ARBA" id="ARBA00022490"/>
    </source>
</evidence>
<organism evidence="9 10">
    <name type="scientific">Varanus komodoensis</name>
    <name type="common">Komodo dragon</name>
    <dbReference type="NCBI Taxonomy" id="61221"/>
    <lineage>
        <taxon>Eukaryota</taxon>
        <taxon>Metazoa</taxon>
        <taxon>Chordata</taxon>
        <taxon>Craniata</taxon>
        <taxon>Vertebrata</taxon>
        <taxon>Euteleostomi</taxon>
        <taxon>Lepidosauria</taxon>
        <taxon>Squamata</taxon>
        <taxon>Bifurcata</taxon>
        <taxon>Unidentata</taxon>
        <taxon>Episquamata</taxon>
        <taxon>Toxicofera</taxon>
        <taxon>Anguimorpha</taxon>
        <taxon>Paleoanguimorpha</taxon>
        <taxon>Varanoidea</taxon>
        <taxon>Varanidae</taxon>
        <taxon>Varanus</taxon>
    </lineage>
</organism>
<keyword evidence="2 7" id="KW-0963">Cytoplasm</keyword>
<feature type="compositionally biased region" description="Pro residues" evidence="8">
    <location>
        <begin position="657"/>
        <end position="666"/>
    </location>
</feature>
<comment type="subcellular location">
    <subcellularLocation>
        <location evidence="1 7">Cytoplasm</location>
        <location evidence="1 7">Cytoskeleton</location>
    </subcellularLocation>
</comment>
<dbReference type="InterPro" id="IPR001084">
    <property type="entry name" value="MAP_tubulin-bd_rpt"/>
</dbReference>
<evidence type="ECO:0000256" key="1">
    <source>
        <dbReference type="ARBA" id="ARBA00004245"/>
    </source>
</evidence>
<protein>
    <recommendedName>
        <fullName evidence="7">Microtubule-associated protein</fullName>
    </recommendedName>
</protein>
<feature type="compositionally biased region" description="Basic and acidic residues" evidence="8">
    <location>
        <begin position="462"/>
        <end position="475"/>
    </location>
</feature>
<feature type="compositionally biased region" description="Basic and acidic residues" evidence="8">
    <location>
        <begin position="92"/>
        <end position="106"/>
    </location>
</feature>
<keyword evidence="5" id="KW-0677">Repeat</keyword>
<dbReference type="PROSITE" id="PS51491">
    <property type="entry name" value="TAU_MAP_2"/>
    <property type="match status" value="3"/>
</dbReference>
<evidence type="ECO:0000256" key="5">
    <source>
        <dbReference type="ARBA" id="ARBA00022737"/>
    </source>
</evidence>
<dbReference type="PANTHER" id="PTHR11501:SF16">
    <property type="entry name" value="MICROTUBULE-ASSOCIATED PROTEIN 4"/>
    <property type="match status" value="1"/>
</dbReference>
<evidence type="ECO:0000256" key="8">
    <source>
        <dbReference type="SAM" id="MobiDB-lite"/>
    </source>
</evidence>
<dbReference type="InterPro" id="IPR027324">
    <property type="entry name" value="MAP2/MAP4/Tau"/>
</dbReference>
<feature type="region of interest" description="Disordered" evidence="8">
    <location>
        <begin position="92"/>
        <end position="273"/>
    </location>
</feature>
<feature type="compositionally biased region" description="Polar residues" evidence="8">
    <location>
        <begin position="347"/>
        <end position="359"/>
    </location>
</feature>
<dbReference type="PANTHER" id="PTHR11501">
    <property type="entry name" value="MICROTUBULE-ASSOCIATED PROTEIN"/>
    <property type="match status" value="1"/>
</dbReference>
<dbReference type="Ensembl" id="ENSVKKT00000012823.1">
    <property type="protein sequence ID" value="ENSVKKP00000012523.1"/>
    <property type="gene ID" value="ENSVKKG00000008709.1"/>
</dbReference>
<feature type="compositionally biased region" description="Polar residues" evidence="8">
    <location>
        <begin position="372"/>
        <end position="385"/>
    </location>
</feature>
<name>A0A8D2JA45_VARKO</name>
<feature type="compositionally biased region" description="Basic and acidic residues" evidence="8">
    <location>
        <begin position="332"/>
        <end position="342"/>
    </location>
</feature>
<evidence type="ECO:0000313" key="9">
    <source>
        <dbReference type="Ensembl" id="ENSVKKP00000012523.1"/>
    </source>
</evidence>
<feature type="compositionally biased region" description="Low complexity" evidence="8">
    <location>
        <begin position="602"/>
        <end position="624"/>
    </location>
</feature>
<reference evidence="9" key="2">
    <citation type="submission" date="2025-09" db="UniProtKB">
        <authorList>
            <consortium name="Ensembl"/>
        </authorList>
    </citation>
    <scope>IDENTIFICATION</scope>
</reference>
<feature type="region of interest" description="Disordered" evidence="8">
    <location>
        <begin position="797"/>
        <end position="835"/>
    </location>
</feature>
<evidence type="ECO:0000256" key="3">
    <source>
        <dbReference type="ARBA" id="ARBA00022553"/>
    </source>
</evidence>
<dbReference type="GO" id="GO:0031175">
    <property type="term" value="P:neuron projection development"/>
    <property type="evidence" value="ECO:0007669"/>
    <property type="project" value="TreeGrafter"/>
</dbReference>
<dbReference type="Proteomes" id="UP000694545">
    <property type="component" value="Unplaced"/>
</dbReference>
<dbReference type="Pfam" id="PF00418">
    <property type="entry name" value="Tubulin-binding"/>
    <property type="match status" value="3"/>
</dbReference>
<dbReference type="GO" id="GO:0000226">
    <property type="term" value="P:microtubule cytoskeleton organization"/>
    <property type="evidence" value="ECO:0007669"/>
    <property type="project" value="TreeGrafter"/>
</dbReference>
<keyword evidence="3" id="KW-0597">Phosphoprotein</keyword>
<feature type="compositionally biased region" description="Low complexity" evidence="8">
    <location>
        <begin position="571"/>
        <end position="591"/>
    </location>
</feature>
<feature type="region of interest" description="Disordered" evidence="8">
    <location>
        <begin position="293"/>
        <end position="697"/>
    </location>
</feature>
<accession>A0A8D2JA45</accession>
<dbReference type="OMA" id="TRENITY"/>
<reference evidence="9" key="1">
    <citation type="submission" date="2025-08" db="UniProtKB">
        <authorList>
            <consortium name="Ensembl"/>
        </authorList>
    </citation>
    <scope>IDENTIFICATION</scope>
</reference>
<dbReference type="PROSITE" id="PS00229">
    <property type="entry name" value="TAU_MAP_1"/>
    <property type="match status" value="1"/>
</dbReference>
<feature type="compositionally biased region" description="Basic and acidic residues" evidence="8">
    <location>
        <begin position="409"/>
        <end position="428"/>
    </location>
</feature>
<sequence length="835" mass="85541">MSLSNQPPTPLSAYSQLCKAKNTDGLPEAFHCMEAQKDFGKPEFEWQRTEGKLNEIGLSVNSGGQLKDGLKNAGFTDEDKLCFFEGKLDKELKAAPKDRRETEGQGRKFPAAPGHLENWSLISEAFPPAEGSPGGLGLAGFPSGQAESARPPARPGQAPPVTDQEKAAGKQGAVVAEGRGQLEQPSPAGPGSGLSTQAKVTEGGTRSPGSSPAPPSGSGCPEAAGRNNGSPAYSVIGVVNSSYVQSGLAPSPAVPRLGPPTTTVELAQDDGKPGYFNSIHEGEEEGFSIEKLGSADEGGFLSRGAHQRKAMRRAMSECSHLSVPQAPNLADKYPEPVAREDLAASPVSPSGSLAQSVSPMTRKPSAPMKRSATVSEEQTSASSPGAPQHNAEPPSRLVKAPPSLPMEEPSARKREERDGSGGAVRRELASPGQFHCRLEQIPEIGGHSKGGTAGEEAAAVAKTEKSHAADEREIEVSAEPSAPSSRQGGRARDGTSLGFPSPGSQADGGEGADLTDCGQGVGRSSPPSRAVPPVPAWGTDVKSPDKRPSPSKPPSAATPRPNAKGSPAAPKPTTALTSLSTSSPRSATASPPKRPSTDLTRPKSAPASTTTTPAPAPTGTAASRPKPKPAGPRASGTASTAAEPKKASTLKAAPKTSPVPKPPRPPTSASAPDLKNVRSKIGSTDNIKHQPGGGKVQIVSKKANYSHVQSKCGSKDNIKHVPGGGNVQILNKKIDLSRVASKCGSKANIKHKPGEGEGWRPPACLDGWGEAAGQLPSEGGCCGDALGPEQQRVSCRGPLPCSNGLASEGKPGQTALSPPRRAPSVDSTHGPLPSP</sequence>
<evidence type="ECO:0000313" key="10">
    <source>
        <dbReference type="Proteomes" id="UP000694545"/>
    </source>
</evidence>